<reference evidence="2 3" key="1">
    <citation type="submission" date="2018-09" db="EMBL/GenBank/DDBJ databases">
        <authorList>
            <person name="Zhu H."/>
        </authorList>
    </citation>
    <scope>NUCLEOTIDE SEQUENCE [LARGE SCALE GENOMIC DNA]</scope>
    <source>
        <strain evidence="2 3">K1S02-6</strain>
    </source>
</reference>
<feature type="domain" description="DUF4055" evidence="1">
    <location>
        <begin position="255"/>
        <end position="389"/>
    </location>
</feature>
<evidence type="ECO:0000259" key="1">
    <source>
        <dbReference type="Pfam" id="PF13264"/>
    </source>
</evidence>
<dbReference type="Pfam" id="PF13264">
    <property type="entry name" value="DUF4055"/>
    <property type="match status" value="1"/>
</dbReference>
<protein>
    <submittedName>
        <fullName evidence="2">DUF4055 domain-containing protein</fullName>
    </submittedName>
</protein>
<sequence>MSNDPSTVIPAVKAMQEDWAVVAPLMGGTKAMRLAGETYLPKWPKEDAGAYKDRLNLSTLLPAYSETVQNMTGRVFAEPIVLNDDVPEDIAKYTQNIDRQGNNLQVWAQSLFSNGLSHGLCHVLVDYPSTVDKDGKPTIVTKADEKDAGVRPYAVMVRPQQVLGWKAESRNGEQVLSQFRYMEAVEENDPENEFCAKVVQQVRVLEPGNWRTYRQVGGKDGKTWQLHEKGATTLNQIPLATYYTKRTGFMTATPPLLELAHLNIKHWQSQSDQDNILHVARVPMLMVSGIDDASEITVGSSAATTLPTGGDMKFVEHTGKAIDAGRTSLQDLVDDMRMAGAKLLSKDKQATKTAAQANEEASQEMSPLETMAGQLEDTLDQVLQFFALWTKQAEGGHVEVNGNFDTDYAPEVSLPFLMNMKNAGNLSDETLFNEAKRRNVLSDELTWEAEKQRIADQGPTLGTL</sequence>
<evidence type="ECO:0000313" key="2">
    <source>
        <dbReference type="EMBL" id="RJG10925.1"/>
    </source>
</evidence>
<keyword evidence="3" id="KW-1185">Reference proteome</keyword>
<dbReference type="InterPro" id="IPR025129">
    <property type="entry name" value="DUF4055"/>
</dbReference>
<dbReference type="EMBL" id="QYUR01000003">
    <property type="protein sequence ID" value="RJG10925.1"/>
    <property type="molecule type" value="Genomic_DNA"/>
</dbReference>
<dbReference type="AlphaFoldDB" id="A0A418XEI6"/>
<organism evidence="2 3">
    <name type="scientific">Pseudomonas cavernicola</name>
    <dbReference type="NCBI Taxonomy" id="2320866"/>
    <lineage>
        <taxon>Bacteria</taxon>
        <taxon>Pseudomonadati</taxon>
        <taxon>Pseudomonadota</taxon>
        <taxon>Gammaproteobacteria</taxon>
        <taxon>Pseudomonadales</taxon>
        <taxon>Pseudomonadaceae</taxon>
        <taxon>Pseudomonas</taxon>
    </lineage>
</organism>
<evidence type="ECO:0000313" key="3">
    <source>
        <dbReference type="Proteomes" id="UP000284021"/>
    </source>
</evidence>
<dbReference type="OrthoDB" id="6668483at2"/>
<proteinExistence type="predicted"/>
<gene>
    <name evidence="2" type="ORF">D3879_14695</name>
</gene>
<comment type="caution">
    <text evidence="2">The sequence shown here is derived from an EMBL/GenBank/DDBJ whole genome shotgun (WGS) entry which is preliminary data.</text>
</comment>
<accession>A0A418XEI6</accession>
<dbReference type="RefSeq" id="WP_119955057.1">
    <property type="nucleotide sequence ID" value="NZ_QYUR01000003.1"/>
</dbReference>
<dbReference type="Proteomes" id="UP000284021">
    <property type="component" value="Unassembled WGS sequence"/>
</dbReference>
<name>A0A418XEI6_9PSED</name>